<protein>
    <submittedName>
        <fullName evidence="2">Membrane protein</fullName>
    </submittedName>
</protein>
<dbReference type="PANTHER" id="PTHR40076:SF1">
    <property type="entry name" value="MEMBRANE PROTEIN"/>
    <property type="match status" value="1"/>
</dbReference>
<sequence>MNRAELKAEAKENLRGNWSWAAFVGVLITVINGIIFSPQIKTVIEDLQNFNSGQLLDDFTPNQILDPGYWSGRLGSNVGLGLLSGFFMLSMVVTFLNFSRGRKLPVLKATFSVFTDNRFIPEFLNYLLSYLFQYLWTFLLLIPGIVKSYSYALTPYIVNDLVESGQEVHATTGITASRRLMAGHKWELFKLDLSFIGWTIIALIPFGLGLIWLTPYIQTTRANFYRKLAGDQFTK</sequence>
<keyword evidence="3" id="KW-1185">Reference proteome</keyword>
<evidence type="ECO:0000256" key="1">
    <source>
        <dbReference type="SAM" id="Phobius"/>
    </source>
</evidence>
<feature type="transmembrane region" description="Helical" evidence="1">
    <location>
        <begin position="195"/>
        <end position="217"/>
    </location>
</feature>
<keyword evidence="1" id="KW-1133">Transmembrane helix</keyword>
<reference evidence="2 3" key="1">
    <citation type="journal article" date="2023" name="Microbiol. Spectr.">
        <title>Symbiosis of Carpenter Bees with Uncharacterized Lactic Acid Bacteria Showing NAD Auxotrophy.</title>
        <authorList>
            <person name="Kawasaki S."/>
            <person name="Ozawa K."/>
            <person name="Mori T."/>
            <person name="Yamamoto A."/>
            <person name="Ito M."/>
            <person name="Ohkuma M."/>
            <person name="Sakamoto M."/>
            <person name="Matsutani M."/>
        </authorList>
    </citation>
    <scope>NUCLEOTIDE SEQUENCE [LARGE SCALE GENOMIC DNA]</scope>
    <source>
        <strain evidence="2 3">Kim32-2</strain>
    </source>
</reference>
<dbReference type="Pfam" id="PF06161">
    <property type="entry name" value="DUF975"/>
    <property type="match status" value="1"/>
</dbReference>
<proteinExistence type="predicted"/>
<dbReference type="InterPro" id="IPR010380">
    <property type="entry name" value="DUF975"/>
</dbReference>
<gene>
    <name evidence="2" type="ORF">KIM322_14790</name>
</gene>
<feature type="transmembrane region" description="Helical" evidence="1">
    <location>
        <begin position="127"/>
        <end position="146"/>
    </location>
</feature>
<name>A0ABN6SN51_9LACO</name>
<organism evidence="2 3">
    <name type="scientific">Lactobacillus xylocopicola</name>
    <dbReference type="NCBI Taxonomy" id="2976676"/>
    <lineage>
        <taxon>Bacteria</taxon>
        <taxon>Bacillati</taxon>
        <taxon>Bacillota</taxon>
        <taxon>Bacilli</taxon>
        <taxon>Lactobacillales</taxon>
        <taxon>Lactobacillaceae</taxon>
        <taxon>Lactobacillus</taxon>
    </lineage>
</organism>
<feature type="transmembrane region" description="Helical" evidence="1">
    <location>
        <begin position="20"/>
        <end position="40"/>
    </location>
</feature>
<evidence type="ECO:0000313" key="3">
    <source>
        <dbReference type="Proteomes" id="UP001321741"/>
    </source>
</evidence>
<dbReference type="EMBL" id="AP026803">
    <property type="protein sequence ID" value="BDR61218.1"/>
    <property type="molecule type" value="Genomic_DNA"/>
</dbReference>
<dbReference type="RefSeq" id="WP_317637437.1">
    <property type="nucleotide sequence ID" value="NZ_AP026803.1"/>
</dbReference>
<feature type="transmembrane region" description="Helical" evidence="1">
    <location>
        <begin position="78"/>
        <end position="98"/>
    </location>
</feature>
<keyword evidence="1" id="KW-0472">Membrane</keyword>
<dbReference type="Proteomes" id="UP001321741">
    <property type="component" value="Chromosome"/>
</dbReference>
<dbReference type="PANTHER" id="PTHR40076">
    <property type="entry name" value="MEMBRANE PROTEIN-RELATED"/>
    <property type="match status" value="1"/>
</dbReference>
<evidence type="ECO:0000313" key="2">
    <source>
        <dbReference type="EMBL" id="BDR61218.1"/>
    </source>
</evidence>
<keyword evidence="1" id="KW-0812">Transmembrane</keyword>
<accession>A0ABN6SN51</accession>